<dbReference type="Gene3D" id="4.10.1000.10">
    <property type="entry name" value="Zinc finger, CCCH-type"/>
    <property type="match status" value="3"/>
</dbReference>
<proteinExistence type="predicted"/>
<organism evidence="8 9">
    <name type="scientific">Escallonia rubra</name>
    <dbReference type="NCBI Taxonomy" id="112253"/>
    <lineage>
        <taxon>Eukaryota</taxon>
        <taxon>Viridiplantae</taxon>
        <taxon>Streptophyta</taxon>
        <taxon>Embryophyta</taxon>
        <taxon>Tracheophyta</taxon>
        <taxon>Spermatophyta</taxon>
        <taxon>Magnoliopsida</taxon>
        <taxon>eudicotyledons</taxon>
        <taxon>Gunneridae</taxon>
        <taxon>Pentapetalae</taxon>
        <taxon>asterids</taxon>
        <taxon>campanulids</taxon>
        <taxon>Escalloniales</taxon>
        <taxon>Escalloniaceae</taxon>
        <taxon>Escallonia</taxon>
    </lineage>
</organism>
<dbReference type="InterPro" id="IPR036855">
    <property type="entry name" value="Znf_CCCH_sf"/>
</dbReference>
<sequence length="359" mass="40343">MSFSDPPSQPIPFFPPPFYGGNSNGNSSDGGFWPQPPMNNDSPLPHSRFEHMPSFKRPRISDNNNSSPNPAPFPPMNPRINPPVNKGTTHIFFKTRMCAKFLEGNCRNGDNCTFAHGSEDLREPPPNWQELVKDRGAGSWNEDQRIHRMKICKKFYNGEECPYGERCNFLHERPIKFQTETEIPRDRESSAIIVGTMGAYMGHRGDTDQAEVNKQVNSGSDAHRVNILKPAFWKTKICSKWEATGYCHFGERCHFAHGESELQVLGGCVEAELLMSNGSIPTRPLPVPLNDTSPTTVVVGAPAMVDREEGKKCFSKWKGQKKINRIYADWIDDLLPPHMLPSKVEKILFSSKALANANM</sequence>
<feature type="compositionally biased region" description="Pro residues" evidence="6">
    <location>
        <begin position="7"/>
        <end position="18"/>
    </location>
</feature>
<dbReference type="EMBL" id="JAVXUO010003138">
    <property type="protein sequence ID" value="KAK2966282.1"/>
    <property type="molecule type" value="Genomic_DNA"/>
</dbReference>
<dbReference type="InterPro" id="IPR045877">
    <property type="entry name" value="ZFP36-like"/>
</dbReference>
<dbReference type="PANTHER" id="PTHR12547:SF121">
    <property type="entry name" value="ZINC FINGER CCCH DOMAIN-CONTAINING PROTEIN 39"/>
    <property type="match status" value="1"/>
</dbReference>
<feature type="domain" description="C3H1-type" evidence="7">
    <location>
        <begin position="92"/>
        <end position="119"/>
    </location>
</feature>
<dbReference type="PROSITE" id="PS50103">
    <property type="entry name" value="ZF_C3H1"/>
    <property type="match status" value="3"/>
</dbReference>
<feature type="zinc finger region" description="C3H1-type" evidence="5">
    <location>
        <begin position="92"/>
        <end position="119"/>
    </location>
</feature>
<name>A0AA88QDU9_9ASTE</name>
<evidence type="ECO:0000256" key="1">
    <source>
        <dbReference type="ARBA" id="ARBA00022723"/>
    </source>
</evidence>
<feature type="compositionally biased region" description="Low complexity" evidence="6">
    <location>
        <begin position="19"/>
        <end position="32"/>
    </location>
</feature>
<dbReference type="SUPFAM" id="SSF90229">
    <property type="entry name" value="CCCH zinc finger"/>
    <property type="match status" value="3"/>
</dbReference>
<feature type="region of interest" description="Disordered" evidence="6">
    <location>
        <begin position="1"/>
        <end position="84"/>
    </location>
</feature>
<dbReference type="SMART" id="SM00356">
    <property type="entry name" value="ZnF_C3H1"/>
    <property type="match status" value="3"/>
</dbReference>
<dbReference type="Pfam" id="PF00642">
    <property type="entry name" value="zf-CCCH"/>
    <property type="match status" value="1"/>
</dbReference>
<dbReference type="Pfam" id="PF18044">
    <property type="entry name" value="zf-CCCH_4"/>
    <property type="match status" value="2"/>
</dbReference>
<dbReference type="InterPro" id="IPR041367">
    <property type="entry name" value="Znf-CCCH_4"/>
</dbReference>
<accession>A0AA88QDU9</accession>
<feature type="non-terminal residue" evidence="8">
    <location>
        <position position="359"/>
    </location>
</feature>
<feature type="zinc finger region" description="C3H1-type" evidence="5">
    <location>
        <begin position="232"/>
        <end position="260"/>
    </location>
</feature>
<dbReference type="Proteomes" id="UP001187471">
    <property type="component" value="Unassembled WGS sequence"/>
</dbReference>
<evidence type="ECO:0000259" key="7">
    <source>
        <dbReference type="PROSITE" id="PS50103"/>
    </source>
</evidence>
<dbReference type="InterPro" id="IPR000571">
    <property type="entry name" value="Znf_CCCH"/>
</dbReference>
<evidence type="ECO:0000313" key="9">
    <source>
        <dbReference type="Proteomes" id="UP001187471"/>
    </source>
</evidence>
<dbReference type="GO" id="GO:0010468">
    <property type="term" value="P:regulation of gene expression"/>
    <property type="evidence" value="ECO:0007669"/>
    <property type="project" value="UniProtKB-ARBA"/>
</dbReference>
<keyword evidence="1 5" id="KW-0479">Metal-binding</keyword>
<dbReference type="GO" id="GO:0051252">
    <property type="term" value="P:regulation of RNA metabolic process"/>
    <property type="evidence" value="ECO:0007669"/>
    <property type="project" value="UniProtKB-ARBA"/>
</dbReference>
<dbReference type="FunFam" id="4.10.1000.10:FF:000003">
    <property type="entry name" value="Zinc finger CCCH domain-containing protein"/>
    <property type="match status" value="2"/>
</dbReference>
<feature type="zinc finger region" description="C3H1-type" evidence="5">
    <location>
        <begin position="146"/>
        <end position="174"/>
    </location>
</feature>
<evidence type="ECO:0000313" key="8">
    <source>
        <dbReference type="EMBL" id="KAK2966282.1"/>
    </source>
</evidence>
<keyword evidence="3 5" id="KW-0863">Zinc-finger</keyword>
<dbReference type="GO" id="GO:0008270">
    <property type="term" value="F:zinc ion binding"/>
    <property type="evidence" value="ECO:0007669"/>
    <property type="project" value="UniProtKB-KW"/>
</dbReference>
<evidence type="ECO:0000256" key="5">
    <source>
        <dbReference type="PROSITE-ProRule" id="PRU00723"/>
    </source>
</evidence>
<keyword evidence="2" id="KW-0677">Repeat</keyword>
<evidence type="ECO:0000256" key="3">
    <source>
        <dbReference type="ARBA" id="ARBA00022771"/>
    </source>
</evidence>
<comment type="caution">
    <text evidence="8">The sequence shown here is derived from an EMBL/GenBank/DDBJ whole genome shotgun (WGS) entry which is preliminary data.</text>
</comment>
<feature type="domain" description="C3H1-type" evidence="7">
    <location>
        <begin position="232"/>
        <end position="260"/>
    </location>
</feature>
<dbReference type="PANTHER" id="PTHR12547">
    <property type="entry name" value="CCCH ZINC FINGER/TIS11-RELATED"/>
    <property type="match status" value="1"/>
</dbReference>
<feature type="domain" description="C3H1-type" evidence="7">
    <location>
        <begin position="146"/>
        <end position="174"/>
    </location>
</feature>
<evidence type="ECO:0000256" key="2">
    <source>
        <dbReference type="ARBA" id="ARBA00022737"/>
    </source>
</evidence>
<reference evidence="8" key="1">
    <citation type="submission" date="2022-12" db="EMBL/GenBank/DDBJ databases">
        <title>Draft genome assemblies for two species of Escallonia (Escalloniales).</title>
        <authorList>
            <person name="Chanderbali A."/>
            <person name="Dervinis C."/>
            <person name="Anghel I."/>
            <person name="Soltis D."/>
            <person name="Soltis P."/>
            <person name="Zapata F."/>
        </authorList>
    </citation>
    <scope>NUCLEOTIDE SEQUENCE</scope>
    <source>
        <strain evidence="8">UCBG92.1500</strain>
        <tissue evidence="8">Leaf</tissue>
    </source>
</reference>
<evidence type="ECO:0000256" key="6">
    <source>
        <dbReference type="SAM" id="MobiDB-lite"/>
    </source>
</evidence>
<dbReference type="AlphaFoldDB" id="A0AA88QDU9"/>
<keyword evidence="9" id="KW-1185">Reference proteome</keyword>
<feature type="compositionally biased region" description="Pro residues" evidence="6">
    <location>
        <begin position="69"/>
        <end position="81"/>
    </location>
</feature>
<protein>
    <recommendedName>
        <fullName evidence="7">C3H1-type domain-containing protein</fullName>
    </recommendedName>
</protein>
<dbReference type="GO" id="GO:0003729">
    <property type="term" value="F:mRNA binding"/>
    <property type="evidence" value="ECO:0007669"/>
    <property type="project" value="InterPro"/>
</dbReference>
<keyword evidence="4 5" id="KW-0862">Zinc</keyword>
<gene>
    <name evidence="8" type="ORF">RJ640_018093</name>
</gene>
<evidence type="ECO:0000256" key="4">
    <source>
        <dbReference type="ARBA" id="ARBA00022833"/>
    </source>
</evidence>